<dbReference type="InParanoid" id="E3N3C8"/>
<feature type="domain" description="ISXO2-like transposase" evidence="2">
    <location>
        <begin position="200"/>
        <end position="345"/>
    </location>
</feature>
<dbReference type="Pfam" id="PF12762">
    <property type="entry name" value="DDE_Tnp_IS1595"/>
    <property type="match status" value="1"/>
</dbReference>
<name>E3N3C8_CAERE</name>
<feature type="compositionally biased region" description="Polar residues" evidence="1">
    <location>
        <begin position="458"/>
        <end position="469"/>
    </location>
</feature>
<evidence type="ECO:0000313" key="3">
    <source>
        <dbReference type="EMBL" id="EFO85087.1"/>
    </source>
</evidence>
<feature type="compositionally biased region" description="Low complexity" evidence="1">
    <location>
        <begin position="510"/>
        <end position="522"/>
    </location>
</feature>
<keyword evidence="4" id="KW-1185">Reference proteome</keyword>
<feature type="compositionally biased region" description="Low complexity" evidence="1">
    <location>
        <begin position="723"/>
        <end position="732"/>
    </location>
</feature>
<dbReference type="SMART" id="SM01126">
    <property type="entry name" value="DDE_Tnp_IS1595"/>
    <property type="match status" value="1"/>
</dbReference>
<feature type="compositionally biased region" description="Basic residues" evidence="1">
    <location>
        <begin position="755"/>
        <end position="771"/>
    </location>
</feature>
<dbReference type="Proteomes" id="UP000008281">
    <property type="component" value="Unassembled WGS sequence"/>
</dbReference>
<feature type="compositionally biased region" description="Acidic residues" evidence="1">
    <location>
        <begin position="369"/>
        <end position="407"/>
    </location>
</feature>
<feature type="compositionally biased region" description="Polar residues" evidence="1">
    <location>
        <begin position="735"/>
        <end position="749"/>
    </location>
</feature>
<feature type="compositionally biased region" description="Low complexity" evidence="1">
    <location>
        <begin position="702"/>
        <end position="717"/>
    </location>
</feature>
<accession>E3N3C8</accession>
<dbReference type="STRING" id="31234.E3N3C8"/>
<dbReference type="EMBL" id="DS268519">
    <property type="protein sequence ID" value="EFO85087.1"/>
    <property type="molecule type" value="Genomic_DNA"/>
</dbReference>
<dbReference type="InterPro" id="IPR053164">
    <property type="entry name" value="IS1016-like_transposase"/>
</dbReference>
<feature type="compositionally biased region" description="Low complexity" evidence="1">
    <location>
        <begin position="532"/>
        <end position="551"/>
    </location>
</feature>
<protein>
    <recommendedName>
        <fullName evidence="2">ISXO2-like transposase domain-containing protein</fullName>
    </recommendedName>
</protein>
<evidence type="ECO:0000313" key="4">
    <source>
        <dbReference type="Proteomes" id="UP000008281"/>
    </source>
</evidence>
<dbReference type="SUPFAM" id="SSF48371">
    <property type="entry name" value="ARM repeat"/>
    <property type="match status" value="1"/>
</dbReference>
<dbReference type="PANTHER" id="PTHR47163:SF3">
    <property type="entry name" value="PROTEIN CBG18017"/>
    <property type="match status" value="1"/>
</dbReference>
<sequence length="803" mass="89057">MLLYFNIPAPCSDSNSDESLTRNKRIPKPAATFLVHPSDVKPTEDITNLPELSTRNLADYIGTLTDNTPENALQGLKFLAEYGIIENDRTCVKCLSEMNLNQDSKIIHDKHVWRCLPCRRNKESSKISMRAGSFFENLKLTVVEVFYLAAEWIENPSKTVAEVSKQFGISHTTVVEVQEWFRQMTKQWFKRESEANPNMKLGGPGKIVEIDETCVYRAKHHRGRMLRRKTKWVFGMIERGSSKVVMFRVPNRSAATLLPIVAKYVEPGSKIISDGWAAYTGLSAMQFDHHWVNHKINFVDPNDRTIHTQTIESTWNALKTQLKARYGTPEERLDGHMYNYMWRRYYNKQKLLNRLIYEMKFYKRKSREEDDNEEFTDSEEDDDDDIDDDDDDDDIDDDDDDDDDDNINDSTMIAQPTSDISDDDSKTFPPGTPFVTSTVSHLPYSATPHRRRGHHKSTPQPARISSTLATDDAASPSSIPSTNTPSTTPVFTSTTFTPSSTSSRRRGHRSSTTPTASTYPSTNMAASPSPAVTPSTAESPVVTTSSSPLLTTKKRRGHRTSAVPSVTTSFSTTPSLSSSTFSLPPTSATTLSTSNLLSPTTRRSGYRSSTVSTPTITTRLSFISTPTVSSTAFTATTFNPSSQTTARRRGQRKSTVPSPTTTATASTFTAPLSSTATSKVTPTATTPSQTTTIKRGGRRTSKMSSTTPFSSSTFTKTTRVKPTKTPSYTTKKPQSKLTTTTKNSIIHSPTNPPTRSRHVTTRRPTTTKKTKTSSSGFKSPTTPKPPKIPKMPKAPKVQTGKGG</sequence>
<organism evidence="4">
    <name type="scientific">Caenorhabditis remanei</name>
    <name type="common">Caenorhabditis vulgaris</name>
    <dbReference type="NCBI Taxonomy" id="31234"/>
    <lineage>
        <taxon>Eukaryota</taxon>
        <taxon>Metazoa</taxon>
        <taxon>Ecdysozoa</taxon>
        <taxon>Nematoda</taxon>
        <taxon>Chromadorea</taxon>
        <taxon>Rhabditida</taxon>
        <taxon>Rhabditina</taxon>
        <taxon>Rhabditomorpha</taxon>
        <taxon>Rhabditoidea</taxon>
        <taxon>Rhabditidae</taxon>
        <taxon>Peloderinae</taxon>
        <taxon>Caenorhabditis</taxon>
    </lineage>
</organism>
<feature type="compositionally biased region" description="Low complexity" evidence="1">
    <location>
        <begin position="475"/>
        <end position="502"/>
    </location>
</feature>
<dbReference type="InterPro" id="IPR016024">
    <property type="entry name" value="ARM-type_fold"/>
</dbReference>
<feature type="compositionally biased region" description="Low complexity" evidence="1">
    <location>
        <begin position="654"/>
        <end position="692"/>
    </location>
</feature>
<dbReference type="AlphaFoldDB" id="E3N3C8"/>
<reference evidence="3" key="1">
    <citation type="submission" date="2007-07" db="EMBL/GenBank/DDBJ databases">
        <title>PCAP assembly of the Caenorhabditis remanei genome.</title>
        <authorList>
            <consortium name="The Caenorhabditis remanei Sequencing Consortium"/>
            <person name="Wilson R.K."/>
        </authorList>
    </citation>
    <scope>NUCLEOTIDE SEQUENCE [LARGE SCALE GENOMIC DNA]</scope>
    <source>
        <strain evidence="3">PB4641</strain>
    </source>
</reference>
<dbReference type="PANTHER" id="PTHR47163">
    <property type="entry name" value="DDE_TNP_IS1595 DOMAIN-CONTAINING PROTEIN"/>
    <property type="match status" value="1"/>
</dbReference>
<dbReference type="NCBIfam" id="NF033547">
    <property type="entry name" value="transpos_IS1595"/>
    <property type="match status" value="1"/>
</dbReference>
<feature type="compositionally biased region" description="Polar residues" evidence="1">
    <location>
        <begin position="602"/>
        <end position="612"/>
    </location>
</feature>
<feature type="compositionally biased region" description="Polar residues" evidence="1">
    <location>
        <begin position="410"/>
        <end position="419"/>
    </location>
</feature>
<feature type="compositionally biased region" description="Low complexity" evidence="1">
    <location>
        <begin position="772"/>
        <end position="781"/>
    </location>
</feature>
<feature type="compositionally biased region" description="Low complexity" evidence="1">
    <location>
        <begin position="560"/>
        <end position="601"/>
    </location>
</feature>
<dbReference type="InterPro" id="IPR024445">
    <property type="entry name" value="Tnp_ISXO2-like"/>
</dbReference>
<feature type="region of interest" description="Disordered" evidence="1">
    <location>
        <begin position="639"/>
        <end position="803"/>
    </location>
</feature>
<dbReference type="OrthoDB" id="8061556at2759"/>
<feature type="compositionally biased region" description="Basic residues" evidence="1">
    <location>
        <begin position="448"/>
        <end position="457"/>
    </location>
</feature>
<dbReference type="eggNOG" id="ENOG502QS5U">
    <property type="taxonomic scope" value="Eukaryota"/>
</dbReference>
<gene>
    <name evidence="3" type="ORF">CRE_21968</name>
</gene>
<evidence type="ECO:0000259" key="2">
    <source>
        <dbReference type="SMART" id="SM01126"/>
    </source>
</evidence>
<dbReference type="HOGENOM" id="CLU_350637_0_0_1"/>
<evidence type="ECO:0000256" key="1">
    <source>
        <dbReference type="SAM" id="MobiDB-lite"/>
    </source>
</evidence>
<proteinExistence type="predicted"/>
<feature type="region of interest" description="Disordered" evidence="1">
    <location>
        <begin position="367"/>
        <end position="612"/>
    </location>
</feature>